<evidence type="ECO:0000313" key="3">
    <source>
        <dbReference type="Proteomes" id="UP000201358"/>
    </source>
</evidence>
<reference evidence="2 3" key="1">
    <citation type="submission" date="2010-12" db="EMBL/GenBank/DDBJ databases">
        <title>The Genome Sequence of Vibrio phage pYD38-A.</title>
        <authorList>
            <consortium name="The Broad Institute Genome Sequencing Platform"/>
            <person name="Henn M.R."/>
            <person name="Wolf A."/>
            <person name="Jost G."/>
            <person name="Levin J."/>
            <person name="Malboeuf C."/>
            <person name="Casali M."/>
            <person name="Russ C."/>
            <person name="Lennon N."/>
            <person name="Chapman S.B."/>
            <person name="Erlich R."/>
            <person name="Young S.K."/>
            <person name="Yandava C."/>
            <person name="Zeng Q."/>
            <person name="Alvarado L."/>
            <person name="Anderson S."/>
            <person name="Berlin A."/>
            <person name="Chen Z."/>
            <person name="Freedman E."/>
            <person name="Gellesch M."/>
            <person name="Goldberg J."/>
            <person name="Green L."/>
            <person name="Griggs A."/>
            <person name="Gujja S."/>
            <person name="Heilman E.R."/>
            <person name="Heiman D."/>
            <person name="Hollinger A."/>
            <person name="Howarth C."/>
            <person name="Larson L."/>
            <person name="Mehta T."/>
            <person name="Pearson M."/>
            <person name="Roberts A."/>
            <person name="Ryan E."/>
            <person name="Saif S."/>
            <person name="Shea T."/>
            <person name="Shenoy N."/>
            <person name="Sisk P."/>
            <person name="Stolte C."/>
            <person name="Sykes S."/>
            <person name="White J."/>
            <person name="Haas B."/>
            <person name="Nusbaum C."/>
            <person name="Birren B."/>
        </authorList>
    </citation>
    <scope>NUCLEOTIDE SEQUENCE [LARGE SCALE GENOMIC DNA]</scope>
    <source>
        <strain evidence="3">pYD38</strain>
    </source>
</reference>
<dbReference type="KEGG" id="vg:16045525"/>
<protein>
    <recommendedName>
        <fullName evidence="1">DUF7740 domain-containing protein</fullName>
    </recommendedName>
</protein>
<gene>
    <name evidence="2" type="ORF">VPRG_00074</name>
</gene>
<dbReference type="RefSeq" id="YP_008126237.1">
    <property type="nucleotide sequence ID" value="NC_021534.1"/>
</dbReference>
<proteinExistence type="predicted"/>
<dbReference type="OrthoDB" id="27366at10239"/>
<dbReference type="EMBL" id="JF974312">
    <property type="protein sequence ID" value="AGN34315.1"/>
    <property type="molecule type" value="Genomic_DNA"/>
</dbReference>
<evidence type="ECO:0000313" key="2">
    <source>
        <dbReference type="EMBL" id="AGN34315.1"/>
    </source>
</evidence>
<accession>R9TQ87</accession>
<dbReference type="Proteomes" id="UP000201358">
    <property type="component" value="Segment"/>
</dbReference>
<evidence type="ECO:0000259" key="1">
    <source>
        <dbReference type="Pfam" id="PF24886"/>
    </source>
</evidence>
<feature type="domain" description="DUF7740" evidence="1">
    <location>
        <begin position="10"/>
        <end position="78"/>
    </location>
</feature>
<organism evidence="2 3">
    <name type="scientific">Vibrio phage pYD38-A</name>
    <dbReference type="NCBI Taxonomy" id="754051"/>
    <lineage>
        <taxon>Viruses</taxon>
        <taxon>Duplodnaviria</taxon>
        <taxon>Heunggongvirae</taxon>
        <taxon>Uroviricota</taxon>
        <taxon>Caudoviricetes</taxon>
        <taxon>Roufvirus</taxon>
        <taxon>Roufvirus pIS4A</taxon>
    </lineage>
</organism>
<dbReference type="InterPro" id="IPR056642">
    <property type="entry name" value="DUF7740"/>
</dbReference>
<name>R9TQ87_9CAUD</name>
<dbReference type="GeneID" id="16045525"/>
<sequence>MDNENRYACEQYLDALVTIELAARLAMLDSRPVNRAIRSCWSAIRPRIDNKLNRQIFDGVANQFMPHGALCMLRRQLDAAISEEDDDDN</sequence>
<dbReference type="Pfam" id="PF24886">
    <property type="entry name" value="DUF7740"/>
    <property type="match status" value="1"/>
</dbReference>